<feature type="compositionally biased region" description="Polar residues" evidence="1">
    <location>
        <begin position="233"/>
        <end position="244"/>
    </location>
</feature>
<gene>
    <name evidence="3" type="ORF">M6D93_16060</name>
</gene>
<reference evidence="3" key="2">
    <citation type="submission" date="2022-05" db="EMBL/GenBank/DDBJ databases">
        <authorList>
            <person name="Kim J.-S."/>
            <person name="Lee K."/>
            <person name="Suh M."/>
            <person name="Eom M."/>
            <person name="Kim J.-S."/>
            <person name="Kim D.-S."/>
            <person name="Ko S.-H."/>
            <person name="Shin Y."/>
            <person name="Lee J.-S."/>
        </authorList>
    </citation>
    <scope>NUCLEOTIDE SEQUENCE</scope>
    <source>
        <strain evidence="3">N237</strain>
    </source>
</reference>
<accession>A0ABY4QX82</accession>
<evidence type="ECO:0000256" key="2">
    <source>
        <dbReference type="SAM" id="SignalP"/>
    </source>
</evidence>
<reference evidence="3" key="1">
    <citation type="journal article" date="2018" name="Int. J. Syst. Evol. Microbiol.">
        <title>Jatrophihabitans telluris sp. nov., isolated from sediment soil of lava forest wetlands and the emended description of the genus Jatrophihabitans.</title>
        <authorList>
            <person name="Lee K.C."/>
            <person name="Suh M.K."/>
            <person name="Eom M.K."/>
            <person name="Kim K.K."/>
            <person name="Kim J.S."/>
            <person name="Kim D.S."/>
            <person name="Ko S.H."/>
            <person name="Shin Y.K."/>
            <person name="Lee J.S."/>
        </authorList>
    </citation>
    <scope>NUCLEOTIDE SEQUENCE</scope>
    <source>
        <strain evidence="3">N237</strain>
    </source>
</reference>
<dbReference type="EMBL" id="CP097332">
    <property type="protein sequence ID" value="UQX87802.1"/>
    <property type="molecule type" value="Genomic_DNA"/>
</dbReference>
<dbReference type="Proteomes" id="UP001056336">
    <property type="component" value="Chromosome"/>
</dbReference>
<feature type="chain" id="PRO_5047272524" evidence="2">
    <location>
        <begin position="25"/>
        <end position="565"/>
    </location>
</feature>
<dbReference type="RefSeq" id="WP_249770685.1">
    <property type="nucleotide sequence ID" value="NZ_CP097332.1"/>
</dbReference>
<organism evidence="3 4">
    <name type="scientific">Jatrophihabitans telluris</name>
    <dbReference type="NCBI Taxonomy" id="2038343"/>
    <lineage>
        <taxon>Bacteria</taxon>
        <taxon>Bacillati</taxon>
        <taxon>Actinomycetota</taxon>
        <taxon>Actinomycetes</taxon>
        <taxon>Jatrophihabitantales</taxon>
        <taxon>Jatrophihabitantaceae</taxon>
        <taxon>Jatrophihabitans</taxon>
    </lineage>
</organism>
<evidence type="ECO:0000313" key="3">
    <source>
        <dbReference type="EMBL" id="UQX87802.1"/>
    </source>
</evidence>
<name>A0ABY4QX82_9ACTN</name>
<evidence type="ECO:0000313" key="4">
    <source>
        <dbReference type="Proteomes" id="UP001056336"/>
    </source>
</evidence>
<keyword evidence="2" id="KW-0732">Signal</keyword>
<keyword evidence="4" id="KW-1185">Reference proteome</keyword>
<protein>
    <submittedName>
        <fullName evidence="3">Uncharacterized protein</fullName>
    </submittedName>
</protein>
<feature type="region of interest" description="Disordered" evidence="1">
    <location>
        <begin position="223"/>
        <end position="251"/>
    </location>
</feature>
<evidence type="ECO:0000256" key="1">
    <source>
        <dbReference type="SAM" id="MobiDB-lite"/>
    </source>
</evidence>
<proteinExistence type="predicted"/>
<feature type="signal peptide" evidence="2">
    <location>
        <begin position="1"/>
        <end position="24"/>
    </location>
</feature>
<sequence>MRKRLGRSRRRHCLVGLSVSTALLGGLLVTTNVTSGAAASTFVSTSVQEAPDYASTVFHDAWDYSNPSDVILDKGPTTNVTSASMSKGVLAYTAGPGSYISPLWGGYPGSMRIGRDGSAAGNQLSAATYTRMHLHAYASSNTGAALFYFIGDGLKTLGGVPFTLKAGWNDYDLLMQNKFPGRAGYSGSITGLRLATSPHSPTRIGIDFLRVYHVASASTLTWRSPSGRPATLHWSSDSSSPTGANSTSGVVTGTAGTASTVGSSGTASVNVSGYPAGTRFYAVDSSGQPVGTSLRITNRPVVTVISPDASGCGDWATSALGHPWTFTSSGSIAGTVNARSISFAKGVLSATNARPTINDPHVLFKVGKGINGTIWNRLTLVTGYDGSFNLADTAGGGTMGRIMWKLAGKSGISQTNDLLTYSGKRTIVVNMAQPTSTLTENTASIRYPFASGRRVSELRWDPNEDRGARRWHVYSIRLARDCTATSSFAVRWQDKGVQAGAVATVLAVQGSKSYNLGAVTEKSGVNSLAANTRSLPAGRYTIRVSVTNGGNASASLSGSPLVVSH</sequence>